<sequence>MTSSDINLDNDNNGSDCSHDDAKDNYCNKKYINNDGNISGSGNNDMMEKIPSVELILNEIYDGNGHENRINIECKGIALQS</sequence>
<evidence type="ECO:0000313" key="2">
    <source>
        <dbReference type="EMBL" id="CAD7090828.1"/>
    </source>
</evidence>
<reference evidence="2 3" key="1">
    <citation type="submission" date="2020-11" db="EMBL/GenBank/DDBJ databases">
        <authorList>
            <person name="Wallbank WR R."/>
            <person name="Pardo Diaz C."/>
            <person name="Kozak K."/>
            <person name="Martin S."/>
            <person name="Jiggins C."/>
            <person name="Moest M."/>
            <person name="Warren A I."/>
            <person name="Generalovic N T."/>
            <person name="Byers J.R.P. K."/>
            <person name="Montejo-Kovacevich G."/>
            <person name="Yen C E."/>
        </authorList>
    </citation>
    <scope>NUCLEOTIDE SEQUENCE [LARGE SCALE GENOMIC DNA]</scope>
</reference>
<dbReference type="InParanoid" id="A0A7R8Z0B0"/>
<protein>
    <submittedName>
        <fullName evidence="2">Uncharacterized protein</fullName>
    </submittedName>
</protein>
<feature type="compositionally biased region" description="Polar residues" evidence="1">
    <location>
        <begin position="1"/>
        <end position="16"/>
    </location>
</feature>
<gene>
    <name evidence="2" type="ORF">HERILL_LOCUS13286</name>
</gene>
<proteinExistence type="predicted"/>
<name>A0A7R8Z0B0_HERIL</name>
<accession>A0A7R8Z0B0</accession>
<keyword evidence="3" id="KW-1185">Reference proteome</keyword>
<evidence type="ECO:0000313" key="3">
    <source>
        <dbReference type="Proteomes" id="UP000594454"/>
    </source>
</evidence>
<dbReference type="AlphaFoldDB" id="A0A7R8Z0B0"/>
<dbReference type="EMBL" id="LR899013">
    <property type="protein sequence ID" value="CAD7090828.1"/>
    <property type="molecule type" value="Genomic_DNA"/>
</dbReference>
<organism evidence="2 3">
    <name type="scientific">Hermetia illucens</name>
    <name type="common">Black soldier fly</name>
    <dbReference type="NCBI Taxonomy" id="343691"/>
    <lineage>
        <taxon>Eukaryota</taxon>
        <taxon>Metazoa</taxon>
        <taxon>Ecdysozoa</taxon>
        <taxon>Arthropoda</taxon>
        <taxon>Hexapoda</taxon>
        <taxon>Insecta</taxon>
        <taxon>Pterygota</taxon>
        <taxon>Neoptera</taxon>
        <taxon>Endopterygota</taxon>
        <taxon>Diptera</taxon>
        <taxon>Brachycera</taxon>
        <taxon>Stratiomyomorpha</taxon>
        <taxon>Stratiomyidae</taxon>
        <taxon>Hermetiinae</taxon>
        <taxon>Hermetia</taxon>
    </lineage>
</organism>
<feature type="region of interest" description="Disordered" evidence="1">
    <location>
        <begin position="1"/>
        <end position="21"/>
    </location>
</feature>
<dbReference type="Proteomes" id="UP000594454">
    <property type="component" value="Chromosome 5"/>
</dbReference>
<evidence type="ECO:0000256" key="1">
    <source>
        <dbReference type="SAM" id="MobiDB-lite"/>
    </source>
</evidence>